<feature type="domain" description="3-hydroxyisobutyrate dehydrogenase-like NAD-binding" evidence="6">
    <location>
        <begin position="180"/>
        <end position="299"/>
    </location>
</feature>
<dbReference type="GO" id="GO:0016491">
    <property type="term" value="F:oxidoreductase activity"/>
    <property type="evidence" value="ECO:0007669"/>
    <property type="project" value="UniProtKB-KW"/>
</dbReference>
<dbReference type="SUPFAM" id="SSF51735">
    <property type="entry name" value="NAD(P)-binding Rossmann-fold domains"/>
    <property type="match status" value="1"/>
</dbReference>
<dbReference type="GO" id="GO:0051287">
    <property type="term" value="F:NAD binding"/>
    <property type="evidence" value="ECO:0007669"/>
    <property type="project" value="InterPro"/>
</dbReference>
<accession>A0A852SHV4</accession>
<dbReference type="Pfam" id="PF03446">
    <property type="entry name" value="NAD_binding_2"/>
    <property type="match status" value="1"/>
</dbReference>
<evidence type="ECO:0000259" key="6">
    <source>
        <dbReference type="Pfam" id="PF14833"/>
    </source>
</evidence>
<feature type="active site" evidence="4">
    <location>
        <position position="185"/>
    </location>
</feature>
<evidence type="ECO:0000313" key="8">
    <source>
        <dbReference type="Proteomes" id="UP000549913"/>
    </source>
</evidence>
<name>A0A852SHV4_9MICO</name>
<dbReference type="PANTHER" id="PTHR43580">
    <property type="entry name" value="OXIDOREDUCTASE GLYR1-RELATED"/>
    <property type="match status" value="1"/>
</dbReference>
<dbReference type="Pfam" id="PF14833">
    <property type="entry name" value="NAD_binding_11"/>
    <property type="match status" value="1"/>
</dbReference>
<protein>
    <submittedName>
        <fullName evidence="7">3-hydroxyisobutyrate dehydrogenase-like beta-hydroxyacid dehydrogenase</fullName>
    </submittedName>
</protein>
<dbReference type="Gene3D" id="1.10.1040.10">
    <property type="entry name" value="N-(1-d-carboxylethyl)-l-norvaline Dehydrogenase, domain 2"/>
    <property type="match status" value="1"/>
</dbReference>
<dbReference type="GO" id="GO:0050661">
    <property type="term" value="F:NADP binding"/>
    <property type="evidence" value="ECO:0007669"/>
    <property type="project" value="InterPro"/>
</dbReference>
<dbReference type="PROSITE" id="PS00895">
    <property type="entry name" value="3_HYDROXYISOBUT_DH"/>
    <property type="match status" value="1"/>
</dbReference>
<dbReference type="InterPro" id="IPR051265">
    <property type="entry name" value="HIBADH-related_NP60_sf"/>
</dbReference>
<dbReference type="AlphaFoldDB" id="A0A852SHV4"/>
<evidence type="ECO:0000256" key="2">
    <source>
        <dbReference type="ARBA" id="ARBA00023002"/>
    </source>
</evidence>
<dbReference type="PIRSF" id="PIRSF000103">
    <property type="entry name" value="HIBADH"/>
    <property type="match status" value="1"/>
</dbReference>
<dbReference type="PANTHER" id="PTHR43580:SF2">
    <property type="entry name" value="CYTOKINE-LIKE NUCLEAR FACTOR N-PAC"/>
    <property type="match status" value="1"/>
</dbReference>
<organism evidence="7 8">
    <name type="scientific">Herbiconiux flava</name>
    <dbReference type="NCBI Taxonomy" id="881268"/>
    <lineage>
        <taxon>Bacteria</taxon>
        <taxon>Bacillati</taxon>
        <taxon>Actinomycetota</taxon>
        <taxon>Actinomycetes</taxon>
        <taxon>Micrococcales</taxon>
        <taxon>Microbacteriaceae</taxon>
        <taxon>Herbiconiux</taxon>
    </lineage>
</organism>
<keyword evidence="2" id="KW-0560">Oxidoreductase</keyword>
<dbReference type="InterPro" id="IPR006115">
    <property type="entry name" value="6PGDH_NADP-bd"/>
</dbReference>
<dbReference type="EMBL" id="JACCBM010000001">
    <property type="protein sequence ID" value="NYD69264.1"/>
    <property type="molecule type" value="Genomic_DNA"/>
</dbReference>
<dbReference type="RefSeq" id="WP_271206360.1">
    <property type="nucleotide sequence ID" value="NZ_BSEW01000001.1"/>
</dbReference>
<dbReference type="InterPro" id="IPR029154">
    <property type="entry name" value="HIBADH-like_NADP-bd"/>
</dbReference>
<evidence type="ECO:0000259" key="5">
    <source>
        <dbReference type="Pfam" id="PF03446"/>
    </source>
</evidence>
<proteinExistence type="inferred from homology"/>
<evidence type="ECO:0000256" key="1">
    <source>
        <dbReference type="ARBA" id="ARBA00009080"/>
    </source>
</evidence>
<comment type="similarity">
    <text evidence="1">Belongs to the HIBADH-related family.</text>
</comment>
<dbReference type="Proteomes" id="UP000549913">
    <property type="component" value="Unassembled WGS sequence"/>
</dbReference>
<dbReference type="InterPro" id="IPR036291">
    <property type="entry name" value="NAD(P)-bd_dom_sf"/>
</dbReference>
<dbReference type="InterPro" id="IPR015815">
    <property type="entry name" value="HIBADH-related"/>
</dbReference>
<keyword evidence="8" id="KW-1185">Reference proteome</keyword>
<feature type="domain" description="6-phosphogluconate dehydrogenase NADP-binding" evidence="5">
    <location>
        <begin position="20"/>
        <end position="172"/>
    </location>
</feature>
<evidence type="ECO:0000256" key="3">
    <source>
        <dbReference type="ARBA" id="ARBA00023027"/>
    </source>
</evidence>
<dbReference type="InterPro" id="IPR008927">
    <property type="entry name" value="6-PGluconate_DH-like_C_sf"/>
</dbReference>
<keyword evidence="3" id="KW-0520">NAD</keyword>
<evidence type="ECO:0000256" key="4">
    <source>
        <dbReference type="PIRSR" id="PIRSR000103-1"/>
    </source>
</evidence>
<evidence type="ECO:0000313" key="7">
    <source>
        <dbReference type="EMBL" id="NYD69264.1"/>
    </source>
</evidence>
<reference evidence="7 8" key="1">
    <citation type="submission" date="2020-07" db="EMBL/GenBank/DDBJ databases">
        <title>Sequencing the genomes of 1000 actinobacteria strains.</title>
        <authorList>
            <person name="Klenk H.-P."/>
        </authorList>
    </citation>
    <scope>NUCLEOTIDE SEQUENCE [LARGE SCALE GENOMIC DNA]</scope>
    <source>
        <strain evidence="7 8">DSM 26474</strain>
    </source>
</reference>
<dbReference type="InterPro" id="IPR013328">
    <property type="entry name" value="6PGD_dom2"/>
</dbReference>
<sequence>MSDATASAASGAAGSSAGPVGFVGLGSMGSAMAGRLLEQGYEVVVWNRSPDAVADLVSRGAVEAATVGEALAVGTVFSMLSNESVVFDLFDDETLASAPDGALHVNMATVGAAAATRLRERHAAAGVAYVAAPVLGRPPAAGSGALTVLAAGDPADVERARPVLEALGRRVWPIGDDPSQANVVKIGVNYLIIHALQALAESITLLEARDVDTGMFVELLGDSLFPGVVYSGYGGAIARGSYTPAGFTTELGFKDLMLALDAARASGVSFPSESALRGVFEKALDDGQAELDWASIAEVTRRRARPVA</sequence>
<dbReference type="Gene3D" id="3.40.50.720">
    <property type="entry name" value="NAD(P)-binding Rossmann-like Domain"/>
    <property type="match status" value="1"/>
</dbReference>
<dbReference type="GO" id="GO:0016054">
    <property type="term" value="P:organic acid catabolic process"/>
    <property type="evidence" value="ECO:0007669"/>
    <property type="project" value="UniProtKB-ARBA"/>
</dbReference>
<dbReference type="SUPFAM" id="SSF48179">
    <property type="entry name" value="6-phosphogluconate dehydrogenase C-terminal domain-like"/>
    <property type="match status" value="1"/>
</dbReference>
<dbReference type="InterPro" id="IPR002204">
    <property type="entry name" value="3-OH-isobutyrate_DH-rel_CS"/>
</dbReference>
<comment type="caution">
    <text evidence="7">The sequence shown here is derived from an EMBL/GenBank/DDBJ whole genome shotgun (WGS) entry which is preliminary data.</text>
</comment>
<gene>
    <name evidence="7" type="ORF">BJ984_000422</name>
</gene>